<sequence>MNISQVKRSLGRKVLYNGAKYILTGCIIRRGITGKFYYQAEIKDLNANSALLYCRLEDLEEMK</sequence>
<organism evidence="1">
    <name type="scientific">Siphoviridae sp. ctABi4</name>
    <dbReference type="NCBI Taxonomy" id="2823566"/>
    <lineage>
        <taxon>Viruses</taxon>
        <taxon>Duplodnaviria</taxon>
        <taxon>Heunggongvirae</taxon>
        <taxon>Uroviricota</taxon>
        <taxon>Caudoviricetes</taxon>
    </lineage>
</organism>
<evidence type="ECO:0000313" key="1">
    <source>
        <dbReference type="EMBL" id="DAD68641.1"/>
    </source>
</evidence>
<dbReference type="EMBL" id="BK014705">
    <property type="protein sequence ID" value="DAD68641.1"/>
    <property type="molecule type" value="Genomic_DNA"/>
</dbReference>
<protein>
    <submittedName>
        <fullName evidence="1">Uncharacterized protein</fullName>
    </submittedName>
</protein>
<name>A0A8S5LFN3_9CAUD</name>
<accession>A0A8S5LFN3</accession>
<reference evidence="1" key="1">
    <citation type="journal article" date="2021" name="Proc. Natl. Acad. Sci. U.S.A.">
        <title>A Catalog of Tens of Thousands of Viruses from Human Metagenomes Reveals Hidden Associations with Chronic Diseases.</title>
        <authorList>
            <person name="Tisza M.J."/>
            <person name="Buck C.B."/>
        </authorList>
    </citation>
    <scope>NUCLEOTIDE SEQUENCE</scope>
    <source>
        <strain evidence="1">CtABi4</strain>
    </source>
</reference>
<proteinExistence type="predicted"/>